<dbReference type="PATRIC" id="fig|1141660.3.peg.1296"/>
<dbReference type="PANTHER" id="PTHR30441:SF4">
    <property type="entry name" value="PROTEIN ASMA"/>
    <property type="match status" value="1"/>
</dbReference>
<evidence type="ECO:0000259" key="2">
    <source>
        <dbReference type="Pfam" id="PF05170"/>
    </source>
</evidence>
<dbReference type="Pfam" id="PF05170">
    <property type="entry name" value="AsmA"/>
    <property type="match status" value="2"/>
</dbReference>
<feature type="compositionally biased region" description="Polar residues" evidence="1">
    <location>
        <begin position="114"/>
        <end position="125"/>
    </location>
</feature>
<dbReference type="InterPro" id="IPR007844">
    <property type="entry name" value="AsmA"/>
</dbReference>
<dbReference type="PANTHER" id="PTHR30441">
    <property type="entry name" value="DUF748 DOMAIN-CONTAINING PROTEIN"/>
    <property type="match status" value="1"/>
</dbReference>
<evidence type="ECO:0000313" key="4">
    <source>
        <dbReference type="Proteomes" id="UP000010290"/>
    </source>
</evidence>
<dbReference type="GO" id="GO:0090313">
    <property type="term" value="P:regulation of protein targeting to membrane"/>
    <property type="evidence" value="ECO:0007669"/>
    <property type="project" value="TreeGrafter"/>
</dbReference>
<dbReference type="InterPro" id="IPR052894">
    <property type="entry name" value="AsmA-related"/>
</dbReference>
<dbReference type="OrthoDB" id="9766390at2"/>
<comment type="caution">
    <text evidence="3">The sequence shown here is derived from an EMBL/GenBank/DDBJ whole genome shotgun (WGS) entry which is preliminary data.</text>
</comment>
<feature type="region of interest" description="Disordered" evidence="1">
    <location>
        <begin position="113"/>
        <end position="136"/>
    </location>
</feature>
<evidence type="ECO:0000313" key="3">
    <source>
        <dbReference type="EMBL" id="EKT58341.1"/>
    </source>
</evidence>
<dbReference type="HOGENOM" id="CLU_012870_3_1_6"/>
<feature type="domain" description="AsmA" evidence="2">
    <location>
        <begin position="6"/>
        <end position="211"/>
    </location>
</feature>
<accession>K8WEJ1</accession>
<gene>
    <name evidence="3" type="ORF">OO7_06454</name>
</gene>
<sequence length="612" mass="67622">MKRFLTTLVILLVVVVVGLTVLVMLVNPNDFRQYLVEKVEKKSGYQLDFKGDMRWHVWPTLSIITGPVSLTAPNANQPVLSAENVRLDVELWPLLSHHLSVEQIVVDGAVIRSTPESDPQQNDNSPIAPEGRQPIANKTEKSQWLLDIEKVEITNSLIIWRTQNDELNLRNINLSLKKDDAKNITAKFSGNLNKNQQEFTFDTRANIDISQLARQVTGQVTQFDYTFTGVDLPEGGISGSFISDFIYKKGDIETASLNNIAIKANESELAGKMSIAFASIPEIDIEFSSTMLNLDKLLGIQPKKPTAEDNNNPARVGVKPVISGKDNQKYDLSSLKSFKGDIQLNIDSLIYRGMSVSDVHLLAKNQAPELTIATFSGKAFGGQFALPLTINYSQIPAQISAKPNIQNINLTPLLQAFNMPETLSGIVTINASLSGPGYDDYAVKNLWQGPINFSLQNARLSGLNIPLLIQQSISRVTNKINAPVNSGNYTEVESFTVNGRLNKGIMNVQSMKAVSPLVLITGQGWTNVAAETLDVNLGVQISQGWGGDSRFIQQLQSMVIPLRIYGGWDNLQYQLNVEKLIRDELKNQAKEAIGNWLQKEEKQGINNLLNAL</sequence>
<evidence type="ECO:0000256" key="1">
    <source>
        <dbReference type="SAM" id="MobiDB-lite"/>
    </source>
</evidence>
<dbReference type="Proteomes" id="UP000010290">
    <property type="component" value="Chromosome"/>
</dbReference>
<protein>
    <submittedName>
        <fullName evidence="3">Putative assembly protein</fullName>
    </submittedName>
</protein>
<name>K8WEJ1_9GAMM</name>
<dbReference type="AlphaFoldDB" id="K8WEJ1"/>
<proteinExistence type="predicted"/>
<feature type="domain" description="AsmA" evidence="2">
    <location>
        <begin position="257"/>
        <end position="509"/>
    </location>
</feature>
<dbReference type="GO" id="GO:0005886">
    <property type="term" value="C:plasma membrane"/>
    <property type="evidence" value="ECO:0007669"/>
    <property type="project" value="TreeGrafter"/>
</dbReference>
<dbReference type="RefSeq" id="WP_008915141.1">
    <property type="nucleotide sequence ID" value="NZ_CM001773.1"/>
</dbReference>
<organism evidence="3 4">
    <name type="scientific">Providencia sneebia DSM 19967</name>
    <dbReference type="NCBI Taxonomy" id="1141660"/>
    <lineage>
        <taxon>Bacteria</taxon>
        <taxon>Pseudomonadati</taxon>
        <taxon>Pseudomonadota</taxon>
        <taxon>Gammaproteobacteria</taxon>
        <taxon>Enterobacterales</taxon>
        <taxon>Morganellaceae</taxon>
        <taxon>Providencia</taxon>
    </lineage>
</organism>
<reference evidence="3 4" key="1">
    <citation type="journal article" date="2012" name="BMC Genomics">
        <title>Comparative genomics of bacteria in the genus Providencia isolated from wild Drosophila melanogaster.</title>
        <authorList>
            <person name="Galac M.R."/>
            <person name="Lazzaro B.P."/>
        </authorList>
    </citation>
    <scope>NUCLEOTIDE SEQUENCE [LARGE SCALE GENOMIC DNA]</scope>
    <source>
        <strain evidence="3 4">DSM 19967</strain>
    </source>
</reference>
<keyword evidence="4" id="KW-1185">Reference proteome</keyword>
<dbReference type="NCBIfam" id="NF008091">
    <property type="entry name" value="PRK10833.1"/>
    <property type="match status" value="1"/>
</dbReference>
<dbReference type="EMBL" id="AKKN01000007">
    <property type="protein sequence ID" value="EKT58341.1"/>
    <property type="molecule type" value="Genomic_DNA"/>
</dbReference>